<feature type="compositionally biased region" description="Polar residues" evidence="2">
    <location>
        <begin position="1162"/>
        <end position="1171"/>
    </location>
</feature>
<feature type="region of interest" description="Disordered" evidence="2">
    <location>
        <begin position="932"/>
        <end position="1003"/>
    </location>
</feature>
<dbReference type="Pfam" id="PF18584">
    <property type="entry name" value="SYCP2_SLD"/>
    <property type="match status" value="1"/>
</dbReference>
<feature type="region of interest" description="Disordered" evidence="2">
    <location>
        <begin position="862"/>
        <end position="891"/>
    </location>
</feature>
<feature type="coiled-coil region" evidence="1">
    <location>
        <begin position="1380"/>
        <end position="1407"/>
    </location>
</feature>
<comment type="caution">
    <text evidence="4">The sequence shown here is derived from an EMBL/GenBank/DDBJ whole genome shotgun (WGS) entry which is preliminary data.</text>
</comment>
<dbReference type="InterPro" id="IPR024835">
    <property type="entry name" value="SYCP2-like"/>
</dbReference>
<feature type="compositionally biased region" description="Polar residues" evidence="2">
    <location>
        <begin position="422"/>
        <end position="434"/>
    </location>
</feature>
<evidence type="ECO:0000259" key="3">
    <source>
        <dbReference type="Pfam" id="PF18584"/>
    </source>
</evidence>
<evidence type="ECO:0000256" key="2">
    <source>
        <dbReference type="SAM" id="MobiDB-lite"/>
    </source>
</evidence>
<accession>A0AAW1D8I3</accession>
<protein>
    <recommendedName>
        <fullName evidence="3">Synaptonemal complex protein 2 Spt16M-like domain-containing protein</fullName>
    </recommendedName>
</protein>
<proteinExistence type="predicted"/>
<evidence type="ECO:0000313" key="4">
    <source>
        <dbReference type="EMBL" id="KAK9504879.1"/>
    </source>
</evidence>
<dbReference type="GO" id="GO:0000800">
    <property type="term" value="C:lateral element"/>
    <property type="evidence" value="ECO:0007669"/>
    <property type="project" value="TreeGrafter"/>
</dbReference>
<feature type="compositionally biased region" description="Basic and acidic residues" evidence="2">
    <location>
        <begin position="828"/>
        <end position="843"/>
    </location>
</feature>
<feature type="region of interest" description="Disordered" evidence="2">
    <location>
        <begin position="1066"/>
        <end position="1095"/>
    </location>
</feature>
<dbReference type="EMBL" id="JAPXFL010000006">
    <property type="protein sequence ID" value="KAK9504879.1"/>
    <property type="molecule type" value="Genomic_DNA"/>
</dbReference>
<organism evidence="4 5">
    <name type="scientific">Rhynocoris fuscipes</name>
    <dbReference type="NCBI Taxonomy" id="488301"/>
    <lineage>
        <taxon>Eukaryota</taxon>
        <taxon>Metazoa</taxon>
        <taxon>Ecdysozoa</taxon>
        <taxon>Arthropoda</taxon>
        <taxon>Hexapoda</taxon>
        <taxon>Insecta</taxon>
        <taxon>Pterygota</taxon>
        <taxon>Neoptera</taxon>
        <taxon>Paraneoptera</taxon>
        <taxon>Hemiptera</taxon>
        <taxon>Heteroptera</taxon>
        <taxon>Panheteroptera</taxon>
        <taxon>Cimicomorpha</taxon>
        <taxon>Reduviidae</taxon>
        <taxon>Harpactorinae</taxon>
        <taxon>Harpactorini</taxon>
        <taxon>Rhynocoris</taxon>
    </lineage>
</organism>
<feature type="compositionally biased region" description="Basic and acidic residues" evidence="2">
    <location>
        <begin position="862"/>
        <end position="879"/>
    </location>
</feature>
<name>A0AAW1D8I3_9HEMI</name>
<dbReference type="InterPro" id="IPR040560">
    <property type="entry name" value="SYCP2_SLD"/>
</dbReference>
<gene>
    <name evidence="4" type="ORF">O3M35_009052</name>
</gene>
<feature type="compositionally biased region" description="Polar residues" evidence="2">
    <location>
        <begin position="785"/>
        <end position="798"/>
    </location>
</feature>
<dbReference type="GO" id="GO:0007140">
    <property type="term" value="P:male meiotic nuclear division"/>
    <property type="evidence" value="ECO:0007669"/>
    <property type="project" value="TreeGrafter"/>
</dbReference>
<keyword evidence="1" id="KW-0175">Coiled coil</keyword>
<evidence type="ECO:0000313" key="5">
    <source>
        <dbReference type="Proteomes" id="UP001461498"/>
    </source>
</evidence>
<dbReference type="Proteomes" id="UP001461498">
    <property type="component" value="Unassembled WGS sequence"/>
</dbReference>
<feature type="compositionally biased region" description="Basic and acidic residues" evidence="2">
    <location>
        <begin position="752"/>
        <end position="775"/>
    </location>
</feature>
<dbReference type="GO" id="GO:0000779">
    <property type="term" value="C:condensed chromosome, centromeric region"/>
    <property type="evidence" value="ECO:0007669"/>
    <property type="project" value="TreeGrafter"/>
</dbReference>
<evidence type="ECO:0000256" key="1">
    <source>
        <dbReference type="SAM" id="Coils"/>
    </source>
</evidence>
<reference evidence="4 5" key="1">
    <citation type="submission" date="2022-12" db="EMBL/GenBank/DDBJ databases">
        <title>Chromosome-level genome assembly of true bugs.</title>
        <authorList>
            <person name="Ma L."/>
            <person name="Li H."/>
        </authorList>
    </citation>
    <scope>NUCLEOTIDE SEQUENCE [LARGE SCALE GENOMIC DNA]</scope>
    <source>
        <strain evidence="4">Lab_2022b</strain>
    </source>
</reference>
<feature type="region of interest" description="Disordered" evidence="2">
    <location>
        <begin position="1151"/>
        <end position="1171"/>
    </location>
</feature>
<feature type="compositionally biased region" description="Basic and acidic residues" evidence="2">
    <location>
        <begin position="804"/>
        <end position="818"/>
    </location>
</feature>
<feature type="compositionally biased region" description="Basic and acidic residues" evidence="2">
    <location>
        <begin position="732"/>
        <end position="745"/>
    </location>
</feature>
<sequence>MSGKTNPNMNKSVRSHISFLKDLEFSARSMKTQNEIESLYQIVKKQVENSTNGFDKDGSQSLIYYTIKLCETYFNCTNDILEANKSCYNNNGYDFDIFSAFKDIADIIAKNSPKQSGLFLKHLFNFVVKYVSAEVATSDFRKRRSLLFLFKENFYQLPYQQQKNIIESDQNLMCRLANLIFECGDYSMQEAILEMLIVSVEDEKRLSLFNKWFIKYPQIINKINVNYHRHFYKTWIRTLLVDVNNSEQFTKSSLSRVFSVPCTEAYADNHKLQKPLDHEYKEFWVDFSQSSADICIDYYGGDKANEWKKLVIEFVHWKCITNQREGKYWKLTIELRVKLEVCINSRIIEPYAITLYFKNSKSFNEVRSIFFGQFPYPYYGEVGADGQMLYSDSSPERTPELFISTSQCLDKASGLFNSPDQTSVNSLNEFSTPEQQPPEREVNAKKSHGIKRSTPVHPKHYINPRNKGSVINCNGSIEDISTPLSSNSAHNVHLSTNKSSNTHCMTENTEKVTNHIQNKIKDSSSVLPSKDIVSQDLHRANRVDNQLISFSDDHLSKNDSECSISSPSTQLSTASTVNEKILTNSVSSQTNSSLVDENNEITSTQNTVEKNFKHTSLLDHTSKINSQKKGINAGENSLKTIKNSNAKHIVKETKGSDKNNEKQAEKRISPRAHYKQVTKNNVSYKNNQKHNVKEAKQNEEKIVQNLGNVSAIELINETSDNKVKECKKKLNENQKESSRLLEAKTKQSSKNDTTKKSETNKKQDTKPSKEKESKKTSPINENLKRNNNQKKYSSNGKTVNEPESDNKNENKSKIDLKSTVKTPNGSQEKVDVLRKSTKTEQKQGGKIIVGNENKIKSFKSVGKSEKVKLTSPKTVDKDYPNSSTNDSGICTDKALSPMLSSFTDDDSSGKGKFSNGKTTILNTIFKGINRKRSSEMMTNVTEDSSPKKLRKLSSENINKSKNSPKLSNNTQMKNNKSNIEKDNDEGGNIELSQNGSDDLFSTPVINLPTKTYSKSNKKSYTKRDYKNDETFDKIKNSSVNNNGAFINGSGLKKKLFSSSENDSIIKSSMQDENKAKVTKTTSHKGGGNDDYEDDDDKFIPHEAYYYDEDRDYCDCSQCVRFNRKTRSYKRIWCRNKNRYLRKLPKKDYKEIETSDDGGSVSGKRSTSPTDVIASTSTGSPCLFDLTPEKLTASGNFSKSAPIWASTPNISADFNPLKINKTASPFTTPKAIPSTAVSQGFNRESHKEEMMLNQQKLSKFTSEMSQLAMDCMNTDLKNKLGLSKQKEQSTFYEETLNSAKNVLSSRIATPLRSQRTLLEQSQSYISMIMKSVEFIKHLADLQTNNTGIIENALVQPITDSEMDEFEKQLELDNYRIVYKPEDALDEAAENYNQRLTNLINKYLQKQSNIGN</sequence>
<feature type="domain" description="Synaptonemal complex protein 2 Spt16M-like" evidence="3">
    <location>
        <begin position="257"/>
        <end position="366"/>
    </location>
</feature>
<dbReference type="GO" id="GO:0007143">
    <property type="term" value="P:female meiotic nuclear division"/>
    <property type="evidence" value="ECO:0007669"/>
    <property type="project" value="TreeGrafter"/>
</dbReference>
<dbReference type="PANTHER" id="PTHR15607:SF12">
    <property type="entry name" value="SYNAPTONEMAL COMPLEX PROTEIN 2"/>
    <property type="match status" value="1"/>
</dbReference>
<dbReference type="PANTHER" id="PTHR15607">
    <property type="entry name" value="SYNAPTONEMAL COMPLEX PROTEIN-RELATED"/>
    <property type="match status" value="1"/>
</dbReference>
<feature type="region of interest" description="Disordered" evidence="2">
    <location>
        <begin position="732"/>
        <end position="845"/>
    </location>
</feature>
<feature type="compositionally biased region" description="Low complexity" evidence="2">
    <location>
        <begin position="956"/>
        <end position="969"/>
    </location>
</feature>
<keyword evidence="5" id="KW-1185">Reference proteome</keyword>
<feature type="region of interest" description="Disordered" evidence="2">
    <location>
        <begin position="422"/>
        <end position="468"/>
    </location>
</feature>